<dbReference type="STRING" id="1121003.SAMN03080618_03155"/>
<gene>
    <name evidence="2" type="ORF">SAMN03080618_03155</name>
</gene>
<dbReference type="InterPro" id="IPR037523">
    <property type="entry name" value="VOC_core"/>
</dbReference>
<dbReference type="Gene3D" id="3.10.180.10">
    <property type="entry name" value="2,3-Dihydroxybiphenyl 1,2-Dioxygenase, domain 1"/>
    <property type="match status" value="1"/>
</dbReference>
<feature type="domain" description="VOC" evidence="1">
    <location>
        <begin position="4"/>
        <end position="127"/>
    </location>
</feature>
<dbReference type="InterPro" id="IPR029068">
    <property type="entry name" value="Glyas_Bleomycin-R_OHBP_Dase"/>
</dbReference>
<evidence type="ECO:0000259" key="1">
    <source>
        <dbReference type="PROSITE" id="PS51819"/>
    </source>
</evidence>
<dbReference type="Proteomes" id="UP000242763">
    <property type="component" value="Unassembled WGS sequence"/>
</dbReference>
<proteinExistence type="predicted"/>
<dbReference type="PANTHER" id="PTHR36503">
    <property type="entry name" value="BLR2520 PROTEIN"/>
    <property type="match status" value="1"/>
</dbReference>
<dbReference type="AlphaFoldDB" id="A0A1I3RWV9"/>
<name>A0A1I3RWV9_9HYPH</name>
<dbReference type="RefSeq" id="WP_091524308.1">
    <property type="nucleotide sequence ID" value="NZ_FORF01000023.1"/>
</dbReference>
<accession>A0A1I3RWV9</accession>
<dbReference type="Pfam" id="PF00903">
    <property type="entry name" value="Glyoxalase"/>
    <property type="match status" value="1"/>
</dbReference>
<organism evidence="2 3">
    <name type="scientific">Aquamicrobium aerolatum DSM 21857</name>
    <dbReference type="NCBI Taxonomy" id="1121003"/>
    <lineage>
        <taxon>Bacteria</taxon>
        <taxon>Pseudomonadati</taxon>
        <taxon>Pseudomonadota</taxon>
        <taxon>Alphaproteobacteria</taxon>
        <taxon>Hyphomicrobiales</taxon>
        <taxon>Phyllobacteriaceae</taxon>
        <taxon>Aerobium</taxon>
    </lineage>
</organism>
<dbReference type="PANTHER" id="PTHR36503:SF1">
    <property type="entry name" value="BLR2520 PROTEIN"/>
    <property type="match status" value="1"/>
</dbReference>
<dbReference type="InterPro" id="IPR004360">
    <property type="entry name" value="Glyas_Fos-R_dOase_dom"/>
</dbReference>
<keyword evidence="3" id="KW-1185">Reference proteome</keyword>
<protein>
    <recommendedName>
        <fullName evidence="1">VOC domain-containing protein</fullName>
    </recommendedName>
</protein>
<reference evidence="3" key="1">
    <citation type="submission" date="2016-10" db="EMBL/GenBank/DDBJ databases">
        <authorList>
            <person name="Varghese N."/>
            <person name="Submissions S."/>
        </authorList>
    </citation>
    <scope>NUCLEOTIDE SEQUENCE [LARGE SCALE GENOMIC DNA]</scope>
    <source>
        <strain evidence="3">DSM 21857</strain>
    </source>
</reference>
<dbReference type="OrthoDB" id="9798430at2"/>
<evidence type="ECO:0000313" key="3">
    <source>
        <dbReference type="Proteomes" id="UP000242763"/>
    </source>
</evidence>
<dbReference type="EMBL" id="FORF01000023">
    <property type="protein sequence ID" value="SFJ49817.1"/>
    <property type="molecule type" value="Genomic_DNA"/>
</dbReference>
<sequence length="142" mass="15635">MEPRVSIITLGVEDLDRAAQFYETMGLKRDQRFVENVAFFQMGGLILALWPREALMEDSGQAALGPRGSPGLALAYNTRTPAEVEAVLKVAETAGGRILKPAQKAFWGGVQGYFEDTEGHLWEVAWNPDFPIDKEGRISLPA</sequence>
<dbReference type="CDD" id="cd07251">
    <property type="entry name" value="VOC_like"/>
    <property type="match status" value="1"/>
</dbReference>
<dbReference type="PROSITE" id="PS51819">
    <property type="entry name" value="VOC"/>
    <property type="match status" value="1"/>
</dbReference>
<evidence type="ECO:0000313" key="2">
    <source>
        <dbReference type="EMBL" id="SFJ49817.1"/>
    </source>
</evidence>
<dbReference type="SUPFAM" id="SSF54593">
    <property type="entry name" value="Glyoxalase/Bleomycin resistance protein/Dihydroxybiphenyl dioxygenase"/>
    <property type="match status" value="1"/>
</dbReference>